<reference evidence="3" key="1">
    <citation type="submission" date="2019-04" db="EMBL/GenBank/DDBJ databases">
        <title>Draft genome sequence of Pseudonocardiaceae bacterium SL3-2-4.</title>
        <authorList>
            <person name="Ningsih F."/>
            <person name="Yokota A."/>
            <person name="Sakai Y."/>
            <person name="Nanatani K."/>
            <person name="Yabe S."/>
            <person name="Oetari A."/>
            <person name="Sjamsuridzal W."/>
        </authorList>
    </citation>
    <scope>NUCLEOTIDE SEQUENCE [LARGE SCALE GENOMIC DNA]</scope>
    <source>
        <strain evidence="3">SL3-2-4</strain>
    </source>
</reference>
<proteinExistence type="predicted"/>
<gene>
    <name evidence="2" type="ORF">GTS_23040</name>
</gene>
<evidence type="ECO:0000259" key="1">
    <source>
        <dbReference type="Pfam" id="PF04149"/>
    </source>
</evidence>
<dbReference type="RefSeq" id="WP_137813795.1">
    <property type="nucleotide sequence ID" value="NZ_BJFL01000009.1"/>
</dbReference>
<feature type="domain" description="DUF397" evidence="1">
    <location>
        <begin position="30"/>
        <end position="80"/>
    </location>
</feature>
<accession>A0A4D4J2G7</accession>
<dbReference type="OrthoDB" id="4558943at2"/>
<dbReference type="EMBL" id="BJFL01000009">
    <property type="protein sequence ID" value="GDY30671.1"/>
    <property type="molecule type" value="Genomic_DNA"/>
</dbReference>
<protein>
    <recommendedName>
        <fullName evidence="1">DUF397 domain-containing protein</fullName>
    </recommendedName>
</protein>
<evidence type="ECO:0000313" key="3">
    <source>
        <dbReference type="Proteomes" id="UP000298860"/>
    </source>
</evidence>
<organism evidence="2 3">
    <name type="scientific">Gandjariella thermophila</name>
    <dbReference type="NCBI Taxonomy" id="1931992"/>
    <lineage>
        <taxon>Bacteria</taxon>
        <taxon>Bacillati</taxon>
        <taxon>Actinomycetota</taxon>
        <taxon>Actinomycetes</taxon>
        <taxon>Pseudonocardiales</taxon>
        <taxon>Pseudonocardiaceae</taxon>
        <taxon>Gandjariella</taxon>
    </lineage>
</organism>
<dbReference type="AlphaFoldDB" id="A0A4D4J2G7"/>
<name>A0A4D4J2G7_9PSEU</name>
<sequence length="86" mass="9478">MTAPDPGSLAWRKSSRSANQATCVELAFMWLKSSRSANHADCVELGRHPEAAAIRDSKNPAGPMLTFEPQRVMDFLTSVKAGRFDR</sequence>
<dbReference type="Proteomes" id="UP000298860">
    <property type="component" value="Unassembled WGS sequence"/>
</dbReference>
<evidence type="ECO:0000313" key="2">
    <source>
        <dbReference type="EMBL" id="GDY30671.1"/>
    </source>
</evidence>
<comment type="caution">
    <text evidence="2">The sequence shown here is derived from an EMBL/GenBank/DDBJ whole genome shotgun (WGS) entry which is preliminary data.</text>
</comment>
<dbReference type="InterPro" id="IPR007278">
    <property type="entry name" value="DUF397"/>
</dbReference>
<dbReference type="Pfam" id="PF04149">
    <property type="entry name" value="DUF397"/>
    <property type="match status" value="1"/>
</dbReference>
<keyword evidence="3" id="KW-1185">Reference proteome</keyword>